<dbReference type="PRINTS" id="PR00080">
    <property type="entry name" value="SDRFAMILY"/>
</dbReference>
<dbReference type="Gene3D" id="3.40.50.720">
    <property type="entry name" value="NAD(P)-binding Rossmann-like Domain"/>
    <property type="match status" value="1"/>
</dbReference>
<protein>
    <submittedName>
        <fullName evidence="3">NAD(P)-binding protein</fullName>
    </submittedName>
</protein>
<dbReference type="FunFam" id="3.40.50.720:FF:000084">
    <property type="entry name" value="Short-chain dehydrogenase reductase"/>
    <property type="match status" value="1"/>
</dbReference>
<dbReference type="GO" id="GO:0050664">
    <property type="term" value="F:oxidoreductase activity, acting on NAD(P)H, oxygen as acceptor"/>
    <property type="evidence" value="ECO:0007669"/>
    <property type="project" value="TreeGrafter"/>
</dbReference>
<dbReference type="PANTHER" id="PTHR43008">
    <property type="entry name" value="BENZIL REDUCTASE"/>
    <property type="match status" value="1"/>
</dbReference>
<dbReference type="Proteomes" id="UP000292082">
    <property type="component" value="Unassembled WGS sequence"/>
</dbReference>
<sequence length="343" mass="36804">MITNFRSICTITSRLRAPFCSRPPFSTTASTHTALGQLTGPLPPYGRVGVARALEASPTAGTHSSPTPTIFANEFSLADHVALVSGANRGIGLEMALALVEAGARSVYCLDLPQTPGEEWMKVNEFAKKLKGTGGEGRLEYISGDVTDQVGQEAMWTIGKTIGDREGRLDVCIAAAGILKSDTPCLTYPEKQFKQASEVHDVNINGVLFTAQAAGQQMERFGKGGSIIMMASICGHGGNKGHSWTSYNTSKSAVLQMARSMACELGPQNIRVNTVSPASINTRMTTQFLAMRPDLEEKWIEQHPLARIGRPDELRGVAVWLASDASSFCTGSDFFVSGGYHAW</sequence>
<proteinExistence type="inferred from homology"/>
<dbReference type="InterPro" id="IPR002347">
    <property type="entry name" value="SDR_fam"/>
</dbReference>
<dbReference type="EMBL" id="ML145141">
    <property type="protein sequence ID" value="TBU57159.1"/>
    <property type="molecule type" value="Genomic_DNA"/>
</dbReference>
<dbReference type="SUPFAM" id="SSF51735">
    <property type="entry name" value="NAD(P)-binding Rossmann-fold domains"/>
    <property type="match status" value="1"/>
</dbReference>
<comment type="similarity">
    <text evidence="1">Belongs to the short-chain dehydrogenases/reductases (SDR) family.</text>
</comment>
<gene>
    <name evidence="3" type="ORF">BD310DRAFT_959790</name>
</gene>
<dbReference type="Pfam" id="PF13561">
    <property type="entry name" value="adh_short_C2"/>
    <property type="match status" value="1"/>
</dbReference>
<keyword evidence="4" id="KW-1185">Reference proteome</keyword>
<name>A0A4Q9PRX7_9APHY</name>
<evidence type="ECO:0000313" key="4">
    <source>
        <dbReference type="Proteomes" id="UP000292082"/>
    </source>
</evidence>
<dbReference type="PANTHER" id="PTHR43008:SF4">
    <property type="entry name" value="CHAIN DEHYDROGENASE, PUTATIVE (AFU_ORTHOLOGUE AFUA_4G08710)-RELATED"/>
    <property type="match status" value="1"/>
</dbReference>
<evidence type="ECO:0000313" key="3">
    <source>
        <dbReference type="EMBL" id="TBU57159.1"/>
    </source>
</evidence>
<dbReference type="PRINTS" id="PR00081">
    <property type="entry name" value="GDHRDH"/>
</dbReference>
<dbReference type="AlphaFoldDB" id="A0A4Q9PRX7"/>
<evidence type="ECO:0000256" key="1">
    <source>
        <dbReference type="ARBA" id="ARBA00006484"/>
    </source>
</evidence>
<dbReference type="InterPro" id="IPR036291">
    <property type="entry name" value="NAD(P)-bd_dom_sf"/>
</dbReference>
<keyword evidence="2" id="KW-0560">Oxidoreductase</keyword>
<organism evidence="3 4">
    <name type="scientific">Dichomitus squalens</name>
    <dbReference type="NCBI Taxonomy" id="114155"/>
    <lineage>
        <taxon>Eukaryota</taxon>
        <taxon>Fungi</taxon>
        <taxon>Dikarya</taxon>
        <taxon>Basidiomycota</taxon>
        <taxon>Agaricomycotina</taxon>
        <taxon>Agaricomycetes</taxon>
        <taxon>Polyporales</taxon>
        <taxon>Polyporaceae</taxon>
        <taxon>Dichomitus</taxon>
    </lineage>
</organism>
<dbReference type="GO" id="GO:0016616">
    <property type="term" value="F:oxidoreductase activity, acting on the CH-OH group of donors, NAD or NADP as acceptor"/>
    <property type="evidence" value="ECO:0007669"/>
    <property type="project" value="UniProtKB-ARBA"/>
</dbReference>
<evidence type="ECO:0000256" key="2">
    <source>
        <dbReference type="ARBA" id="ARBA00023002"/>
    </source>
</evidence>
<accession>A0A4Q9PRX7</accession>
<reference evidence="3 4" key="1">
    <citation type="submission" date="2019-01" db="EMBL/GenBank/DDBJ databases">
        <title>Draft genome sequences of three monokaryotic isolates of the white-rot basidiomycete fungus Dichomitus squalens.</title>
        <authorList>
            <consortium name="DOE Joint Genome Institute"/>
            <person name="Lopez S.C."/>
            <person name="Andreopoulos B."/>
            <person name="Pangilinan J."/>
            <person name="Lipzen A."/>
            <person name="Riley R."/>
            <person name="Ahrendt S."/>
            <person name="Ng V."/>
            <person name="Barry K."/>
            <person name="Daum C."/>
            <person name="Grigoriev I.V."/>
            <person name="Hilden K.S."/>
            <person name="Makela M.R."/>
            <person name="de Vries R.P."/>
        </authorList>
    </citation>
    <scope>NUCLEOTIDE SEQUENCE [LARGE SCALE GENOMIC DNA]</scope>
    <source>
        <strain evidence="3 4">CBS 464.89</strain>
    </source>
</reference>